<evidence type="ECO:0000313" key="3">
    <source>
        <dbReference type="EMBL" id="ORY72174.1"/>
    </source>
</evidence>
<dbReference type="GO" id="GO:0016787">
    <property type="term" value="F:hydrolase activity"/>
    <property type="evidence" value="ECO:0007669"/>
    <property type="project" value="UniProtKB-KW"/>
</dbReference>
<protein>
    <submittedName>
        <fullName evidence="3">SGNH hydrolase-type esterase domain-containing protein</fullName>
    </submittedName>
</protein>
<dbReference type="Gene3D" id="3.40.50.1110">
    <property type="entry name" value="SGNH hydrolase"/>
    <property type="match status" value="1"/>
</dbReference>
<comment type="caution">
    <text evidence="3">The sequence shown here is derived from an EMBL/GenBank/DDBJ whole genome shotgun (WGS) entry which is preliminary data.</text>
</comment>
<dbReference type="InterPro" id="IPR013830">
    <property type="entry name" value="SGNH_hydro"/>
</dbReference>
<feature type="domain" description="SGNH hydrolase-type esterase" evidence="2">
    <location>
        <begin position="33"/>
        <end position="212"/>
    </location>
</feature>
<evidence type="ECO:0000313" key="4">
    <source>
        <dbReference type="Proteomes" id="UP000193689"/>
    </source>
</evidence>
<keyword evidence="3" id="KW-0378">Hydrolase</keyword>
<dbReference type="EMBL" id="MCFJ01000001">
    <property type="protein sequence ID" value="ORY72174.1"/>
    <property type="molecule type" value="Genomic_DNA"/>
</dbReference>
<organism evidence="3 4">
    <name type="scientific">Pseudomassariella vexata</name>
    <dbReference type="NCBI Taxonomy" id="1141098"/>
    <lineage>
        <taxon>Eukaryota</taxon>
        <taxon>Fungi</taxon>
        <taxon>Dikarya</taxon>
        <taxon>Ascomycota</taxon>
        <taxon>Pezizomycotina</taxon>
        <taxon>Sordariomycetes</taxon>
        <taxon>Xylariomycetidae</taxon>
        <taxon>Amphisphaeriales</taxon>
        <taxon>Pseudomassariaceae</taxon>
        <taxon>Pseudomassariella</taxon>
    </lineage>
</organism>
<keyword evidence="4" id="KW-1185">Reference proteome</keyword>
<dbReference type="AlphaFoldDB" id="A0A1Y2ELJ4"/>
<dbReference type="SUPFAM" id="SSF52266">
    <property type="entry name" value="SGNH hydrolase"/>
    <property type="match status" value="1"/>
</dbReference>
<name>A0A1Y2ELJ4_9PEZI</name>
<dbReference type="PANTHER" id="PTHR43695">
    <property type="entry name" value="PUTATIVE (AFU_ORTHOLOGUE AFUA_2G17250)-RELATED"/>
    <property type="match status" value="1"/>
</dbReference>
<dbReference type="CDD" id="cd01821">
    <property type="entry name" value="Rhamnogalacturan_acetylesterase_like"/>
    <property type="match status" value="1"/>
</dbReference>
<keyword evidence="1" id="KW-0732">Signal</keyword>
<dbReference type="GeneID" id="63779505"/>
<dbReference type="OrthoDB" id="5041285at2759"/>
<proteinExistence type="predicted"/>
<dbReference type="InParanoid" id="A0A1Y2ELJ4"/>
<feature type="chain" id="PRO_5010986520" evidence="1">
    <location>
        <begin position="17"/>
        <end position="251"/>
    </location>
</feature>
<accession>A0A1Y2ELJ4</accession>
<sequence length="251" mass="26737">MQCVLYWFILPMLATAAPYLNSTGKPPAFFLAGDSTTAIQSTNGGGWGNGFLSFLNYPAWGINKGHNGATTVSFVNGGDWADVTDLVSSNAEEFDVYVTIQFGHNDQKAAANITMAQFQTNLENMAEEVKSLGGTPILVTSLTRRTFNAATGTVVDSLQDVATATRAAANTTDTALLDLNAASMAYVNAIGNASAQAYNLNPTDQTHLNAWGSVVFGRMVADLLLEEKPMLEEWILPNNTLSWEIANGVAA</sequence>
<dbReference type="PANTHER" id="PTHR43695:SF2">
    <property type="entry name" value="PUTATIVE (AFU_ORTHOLOGUE AFUA_2G17250)-RELATED"/>
    <property type="match status" value="1"/>
</dbReference>
<feature type="signal peptide" evidence="1">
    <location>
        <begin position="1"/>
        <end position="16"/>
    </location>
</feature>
<dbReference type="InterPro" id="IPR036514">
    <property type="entry name" value="SGNH_hydro_sf"/>
</dbReference>
<dbReference type="Pfam" id="PF13472">
    <property type="entry name" value="Lipase_GDSL_2"/>
    <property type="match status" value="1"/>
</dbReference>
<dbReference type="Proteomes" id="UP000193689">
    <property type="component" value="Unassembled WGS sequence"/>
</dbReference>
<dbReference type="RefSeq" id="XP_040721766.1">
    <property type="nucleotide sequence ID" value="XM_040863293.1"/>
</dbReference>
<dbReference type="InterPro" id="IPR037459">
    <property type="entry name" value="RhgT-like"/>
</dbReference>
<reference evidence="3 4" key="1">
    <citation type="submission" date="2016-07" db="EMBL/GenBank/DDBJ databases">
        <title>Pervasive Adenine N6-methylation of Active Genes in Fungi.</title>
        <authorList>
            <consortium name="DOE Joint Genome Institute"/>
            <person name="Mondo S.J."/>
            <person name="Dannebaum R.O."/>
            <person name="Kuo R.C."/>
            <person name="Labutti K."/>
            <person name="Haridas S."/>
            <person name="Kuo A."/>
            <person name="Salamov A."/>
            <person name="Ahrendt S.R."/>
            <person name="Lipzen A."/>
            <person name="Sullivan W."/>
            <person name="Andreopoulos W.B."/>
            <person name="Clum A."/>
            <person name="Lindquist E."/>
            <person name="Daum C."/>
            <person name="Ramamoorthy G.K."/>
            <person name="Gryganskyi A."/>
            <person name="Culley D."/>
            <person name="Magnuson J.K."/>
            <person name="James T.Y."/>
            <person name="O'Malley M.A."/>
            <person name="Stajich J.E."/>
            <person name="Spatafora J.W."/>
            <person name="Visel A."/>
            <person name="Grigoriev I.V."/>
        </authorList>
    </citation>
    <scope>NUCLEOTIDE SEQUENCE [LARGE SCALE GENOMIC DNA]</scope>
    <source>
        <strain evidence="3 4">CBS 129021</strain>
    </source>
</reference>
<dbReference type="STRING" id="1141098.A0A1Y2ELJ4"/>
<evidence type="ECO:0000256" key="1">
    <source>
        <dbReference type="SAM" id="SignalP"/>
    </source>
</evidence>
<gene>
    <name evidence="3" type="ORF">BCR38DRAFT_480634</name>
</gene>
<evidence type="ECO:0000259" key="2">
    <source>
        <dbReference type="Pfam" id="PF13472"/>
    </source>
</evidence>